<dbReference type="EMBL" id="JBHRSX010000029">
    <property type="protein sequence ID" value="MFC3202645.1"/>
    <property type="molecule type" value="Genomic_DNA"/>
</dbReference>
<dbReference type="InterPro" id="IPR020915">
    <property type="entry name" value="UPF0311"/>
</dbReference>
<dbReference type="Gene3D" id="2.40.160.20">
    <property type="match status" value="1"/>
</dbReference>
<gene>
    <name evidence="3" type="ORF">ACFOEW_12570</name>
</gene>
<feature type="chain" id="PRO_5045455619" description="UPF0311 protein ACFOEW_12570" evidence="2">
    <location>
        <begin position="19"/>
        <end position="173"/>
    </location>
</feature>
<keyword evidence="2" id="KW-0732">Signal</keyword>
<name>A0ABV7JZZ2_9ALTE</name>
<evidence type="ECO:0000256" key="2">
    <source>
        <dbReference type="SAM" id="SignalP"/>
    </source>
</evidence>
<reference evidence="4" key="1">
    <citation type="journal article" date="2019" name="Int. J. Syst. Evol. Microbiol.">
        <title>The Global Catalogue of Microorganisms (GCM) 10K type strain sequencing project: providing services to taxonomists for standard genome sequencing and annotation.</title>
        <authorList>
            <consortium name="The Broad Institute Genomics Platform"/>
            <consortium name="The Broad Institute Genome Sequencing Center for Infectious Disease"/>
            <person name="Wu L."/>
            <person name="Ma J."/>
        </authorList>
    </citation>
    <scope>NUCLEOTIDE SEQUENCE [LARGE SCALE GENOMIC DNA]</scope>
    <source>
        <strain evidence="4">KCTC 52449</strain>
    </source>
</reference>
<dbReference type="RefSeq" id="WP_123324859.1">
    <property type="nucleotide sequence ID" value="NZ_JBHRSX010000029.1"/>
</dbReference>
<dbReference type="Pfam" id="PF11578">
    <property type="entry name" value="DUF3237"/>
    <property type="match status" value="1"/>
</dbReference>
<evidence type="ECO:0000313" key="3">
    <source>
        <dbReference type="EMBL" id="MFC3202645.1"/>
    </source>
</evidence>
<sequence>MRILLVLLSLITAVPAMADELAKPELEFIFKAFVTLDEPHELGNTKYGKRRIIGINGGTFKGPEMQGVVLDGGADWQTVRADGTADLVAKYSLKTDDGHVIYIQNSGIRTASPQVLARLAKGEPVPSSEYYMRTAATLEVNENSPYAWLNKSVIISTGRRNADSVELDFYRVK</sequence>
<dbReference type="PANTHER" id="PTHR37315">
    <property type="entry name" value="UPF0311 PROTEIN BLR7842"/>
    <property type="match status" value="1"/>
</dbReference>
<comment type="similarity">
    <text evidence="1">Belongs to the UPF0311 family.</text>
</comment>
<feature type="signal peptide" evidence="2">
    <location>
        <begin position="1"/>
        <end position="18"/>
    </location>
</feature>
<dbReference type="HAMAP" id="MF_00775">
    <property type="entry name" value="UPF0311"/>
    <property type="match status" value="1"/>
</dbReference>
<comment type="caution">
    <text evidence="3">The sequence shown here is derived from an EMBL/GenBank/DDBJ whole genome shotgun (WGS) entry which is preliminary data.</text>
</comment>
<organism evidence="3 4">
    <name type="scientific">Alteromonas oceani</name>
    <dbReference type="NCBI Taxonomy" id="2071609"/>
    <lineage>
        <taxon>Bacteria</taxon>
        <taxon>Pseudomonadati</taxon>
        <taxon>Pseudomonadota</taxon>
        <taxon>Gammaproteobacteria</taxon>
        <taxon>Alteromonadales</taxon>
        <taxon>Alteromonadaceae</taxon>
        <taxon>Alteromonas/Salinimonas group</taxon>
        <taxon>Alteromonas</taxon>
    </lineage>
</organism>
<evidence type="ECO:0000256" key="1">
    <source>
        <dbReference type="HAMAP-Rule" id="MF_00775"/>
    </source>
</evidence>
<keyword evidence="4" id="KW-1185">Reference proteome</keyword>
<evidence type="ECO:0000313" key="4">
    <source>
        <dbReference type="Proteomes" id="UP001595477"/>
    </source>
</evidence>
<accession>A0ABV7JZZ2</accession>
<dbReference type="Proteomes" id="UP001595477">
    <property type="component" value="Unassembled WGS sequence"/>
</dbReference>
<protein>
    <recommendedName>
        <fullName evidence="1">UPF0311 protein ACFOEW_12570</fullName>
    </recommendedName>
</protein>
<proteinExistence type="inferred from homology"/>
<dbReference type="PANTHER" id="PTHR37315:SF1">
    <property type="entry name" value="UPF0311 PROTEIN BLR7842"/>
    <property type="match status" value="1"/>
</dbReference>